<organism evidence="3 4">
    <name type="scientific">Sutterella wadsworthensis HGA0223</name>
    <dbReference type="NCBI Taxonomy" id="1203554"/>
    <lineage>
        <taxon>Bacteria</taxon>
        <taxon>Pseudomonadati</taxon>
        <taxon>Pseudomonadota</taxon>
        <taxon>Betaproteobacteria</taxon>
        <taxon>Burkholderiales</taxon>
        <taxon>Sutterellaceae</taxon>
        <taxon>Sutterella</taxon>
    </lineage>
</organism>
<dbReference type="InterPro" id="IPR001441">
    <property type="entry name" value="UPP_synth-like"/>
</dbReference>
<evidence type="ECO:0000313" key="4">
    <source>
        <dbReference type="Proteomes" id="UP000014400"/>
    </source>
</evidence>
<dbReference type="EC" id="2.5.1.-" evidence="2"/>
<sequence>MSKDISIPKHVAVIMDGNGRWAQSRCLPRVEGHRKGVEALERVVEAAAQRGVKTLTVFAFSSENWRRPAAEVTALMKLFALGLERWRKPLSEAGVRLRVIGDRTGFSSALNETIDAAEAATAAGSKMTLVIAANYGGRWDMLQAAQAAAAEGELTMEGVEKRLCAAELGEVDLLVRTGGERRISNFLLWQAAYAEFYFTDTLWPDFDGEAFDDALAWYVGRERRFGMTSEQLRKAG</sequence>
<feature type="binding site" evidence="2">
    <location>
        <position position="21"/>
    </location>
    <ligand>
        <name>substrate</name>
    </ligand>
</feature>
<comment type="similarity">
    <text evidence="2">Belongs to the UPP synthase family.</text>
</comment>
<evidence type="ECO:0000256" key="1">
    <source>
        <dbReference type="ARBA" id="ARBA00022679"/>
    </source>
</evidence>
<keyword evidence="2" id="KW-0479">Metal-binding</keyword>
<feature type="binding site" evidence="2">
    <location>
        <position position="195"/>
    </location>
    <ligand>
        <name>Mg(2+)</name>
        <dbReference type="ChEBI" id="CHEBI:18420"/>
    </ligand>
</feature>
<feature type="binding site" evidence="2">
    <location>
        <position position="67"/>
    </location>
    <ligand>
        <name>substrate</name>
    </ligand>
</feature>
<dbReference type="AlphaFoldDB" id="S3BGP3"/>
<name>S3BGP3_9BURK</name>
<feature type="binding site" evidence="2">
    <location>
        <position position="33"/>
    </location>
    <ligand>
        <name>substrate</name>
    </ligand>
</feature>
<comment type="caution">
    <text evidence="3">The sequence shown here is derived from an EMBL/GenBank/DDBJ whole genome shotgun (WGS) entry which is preliminary data.</text>
</comment>
<dbReference type="eggNOG" id="COG0020">
    <property type="taxonomic scope" value="Bacteria"/>
</dbReference>
<dbReference type="Pfam" id="PF01255">
    <property type="entry name" value="Prenyltransf"/>
    <property type="match status" value="1"/>
</dbReference>
<dbReference type="GO" id="GO:0016094">
    <property type="term" value="P:polyprenol biosynthetic process"/>
    <property type="evidence" value="ECO:0007669"/>
    <property type="project" value="TreeGrafter"/>
</dbReference>
<keyword evidence="4" id="KW-1185">Reference proteome</keyword>
<dbReference type="PROSITE" id="PS01066">
    <property type="entry name" value="UPP_SYNTHASE"/>
    <property type="match status" value="1"/>
</dbReference>
<dbReference type="InterPro" id="IPR018520">
    <property type="entry name" value="UPP_synth-like_CS"/>
</dbReference>
<feature type="binding site" evidence="2">
    <location>
        <position position="16"/>
    </location>
    <ligand>
        <name>Mg(2+)</name>
        <dbReference type="ChEBI" id="CHEBI:18420"/>
    </ligand>
</feature>
<dbReference type="PATRIC" id="fig|1203554.3.peg.1633"/>
<protein>
    <recommendedName>
        <fullName evidence="2">Isoprenyl transferase</fullName>
        <ecNumber evidence="2">2.5.1.-</ecNumber>
    </recommendedName>
</protein>
<dbReference type="HAMAP" id="MF_01139">
    <property type="entry name" value="ISPT"/>
    <property type="match status" value="1"/>
</dbReference>
<dbReference type="PANTHER" id="PTHR10291:SF0">
    <property type="entry name" value="DEHYDRODOLICHYL DIPHOSPHATE SYNTHASE 2"/>
    <property type="match status" value="1"/>
</dbReference>
<dbReference type="NCBIfam" id="TIGR00055">
    <property type="entry name" value="uppS"/>
    <property type="match status" value="1"/>
</dbReference>
<dbReference type="RefSeq" id="WP_016474751.1">
    <property type="nucleotide sequence ID" value="NZ_KE150480.1"/>
</dbReference>
<feature type="binding site" evidence="2">
    <location>
        <position position="29"/>
    </location>
    <ligand>
        <name>substrate</name>
    </ligand>
</feature>
<comment type="function">
    <text evidence="2">Catalyzes the condensation of isopentenyl diphosphate (IPP) with allylic pyrophosphates generating different type of terpenoids.</text>
</comment>
<evidence type="ECO:0000313" key="3">
    <source>
        <dbReference type="EMBL" id="EPD98515.1"/>
    </source>
</evidence>
<dbReference type="SUPFAM" id="SSF64005">
    <property type="entry name" value="Undecaprenyl diphosphate synthase"/>
    <property type="match status" value="1"/>
</dbReference>
<feature type="binding site" evidence="2">
    <location>
        <begin position="182"/>
        <end position="184"/>
    </location>
    <ligand>
        <name>substrate</name>
    </ligand>
</feature>
<dbReference type="GO" id="GO:0005829">
    <property type="term" value="C:cytosol"/>
    <property type="evidence" value="ECO:0007669"/>
    <property type="project" value="TreeGrafter"/>
</dbReference>
<dbReference type="PANTHER" id="PTHR10291">
    <property type="entry name" value="DEHYDRODOLICHYL DIPHOSPHATE SYNTHASE FAMILY MEMBER"/>
    <property type="match status" value="1"/>
</dbReference>
<proteinExistence type="inferred from homology"/>
<accession>S3BGP3</accession>
<dbReference type="FunFam" id="3.40.1180.10:FF:000001">
    <property type="entry name" value="(2E,6E)-farnesyl-diphosphate-specific ditrans,polycis-undecaprenyl-diphosphate synthase"/>
    <property type="match status" value="1"/>
</dbReference>
<dbReference type="Proteomes" id="UP000014400">
    <property type="component" value="Unassembled WGS sequence"/>
</dbReference>
<dbReference type="InterPro" id="IPR036424">
    <property type="entry name" value="UPP_synth-like_sf"/>
</dbReference>
<feature type="active site" evidence="2">
    <location>
        <position position="16"/>
    </location>
</feature>
<comment type="cofactor">
    <cofactor evidence="2">
        <name>Mg(2+)</name>
        <dbReference type="ChEBI" id="CHEBI:18420"/>
    </cofactor>
    <text evidence="2">Binds 2 magnesium ions per subunit.</text>
</comment>
<keyword evidence="1 2" id="KW-0808">Transferase</keyword>
<keyword evidence="2" id="KW-0460">Magnesium</keyword>
<feature type="binding site" evidence="2">
    <location>
        <begin position="17"/>
        <end position="20"/>
    </location>
    <ligand>
        <name>substrate</name>
    </ligand>
</feature>
<feature type="binding site" evidence="2">
    <location>
        <position position="176"/>
    </location>
    <ligand>
        <name>substrate</name>
    </ligand>
</feature>
<comment type="subunit">
    <text evidence="2">Homodimer.</text>
</comment>
<evidence type="ECO:0000256" key="2">
    <source>
        <dbReference type="HAMAP-Rule" id="MF_01139"/>
    </source>
</evidence>
<feature type="binding site" evidence="2">
    <location>
        <begin position="61"/>
        <end position="63"/>
    </location>
    <ligand>
        <name>substrate</name>
    </ligand>
</feature>
<dbReference type="CDD" id="cd00475">
    <property type="entry name" value="Cis_IPPS"/>
    <property type="match status" value="1"/>
</dbReference>
<dbReference type="HOGENOM" id="CLU_038505_1_1_4"/>
<dbReference type="GO" id="GO:0000287">
    <property type="term" value="F:magnesium ion binding"/>
    <property type="evidence" value="ECO:0007669"/>
    <property type="project" value="UniProtKB-UniRule"/>
</dbReference>
<dbReference type="GO" id="GO:0008834">
    <property type="term" value="F:ditrans,polycis-undecaprenyl-diphosphate synthase [(2E,6E)-farnesyl-diphosphate specific] activity"/>
    <property type="evidence" value="ECO:0007669"/>
    <property type="project" value="TreeGrafter"/>
</dbReference>
<dbReference type="STRING" id="1203554.HMPREF1476_01554"/>
<dbReference type="EMBL" id="ATCF01000022">
    <property type="protein sequence ID" value="EPD98515.1"/>
    <property type="molecule type" value="Genomic_DNA"/>
</dbReference>
<gene>
    <name evidence="3" type="ORF">HMPREF1476_01554</name>
</gene>
<reference evidence="3 4" key="1">
    <citation type="submission" date="2013-04" db="EMBL/GenBank/DDBJ databases">
        <title>The Genome Sequence of Sutterella wadsworthensis HGA0223.</title>
        <authorList>
            <consortium name="The Broad Institute Genomics Platform"/>
            <person name="Earl A."/>
            <person name="Ward D."/>
            <person name="Feldgarden M."/>
            <person name="Gevers D."/>
            <person name="Schmidt T.M."/>
            <person name="Dover J."/>
            <person name="Dai D."/>
            <person name="Walker B."/>
            <person name="Young S."/>
            <person name="Zeng Q."/>
            <person name="Gargeya S."/>
            <person name="Fitzgerald M."/>
            <person name="Haas B."/>
            <person name="Abouelleil A."/>
            <person name="Allen A.W."/>
            <person name="Alvarado L."/>
            <person name="Arachchi H.M."/>
            <person name="Berlin A.M."/>
            <person name="Chapman S.B."/>
            <person name="Gainer-Dewar J."/>
            <person name="Goldberg J."/>
            <person name="Griggs A."/>
            <person name="Gujja S."/>
            <person name="Hansen M."/>
            <person name="Howarth C."/>
            <person name="Imamovic A."/>
            <person name="Ireland A."/>
            <person name="Larimer J."/>
            <person name="McCowan C."/>
            <person name="Murphy C."/>
            <person name="Pearson M."/>
            <person name="Poon T.W."/>
            <person name="Priest M."/>
            <person name="Roberts A."/>
            <person name="Saif S."/>
            <person name="Shea T."/>
            <person name="Sisk P."/>
            <person name="Sykes S."/>
            <person name="Wortman J."/>
            <person name="Nusbaum C."/>
            <person name="Birren B."/>
        </authorList>
    </citation>
    <scope>NUCLEOTIDE SEQUENCE [LARGE SCALE GENOMIC DNA]</scope>
    <source>
        <strain evidence="3 4">HGA0223</strain>
    </source>
</reference>
<feature type="binding site" evidence="2">
    <location>
        <position position="65"/>
    </location>
    <ligand>
        <name>substrate</name>
    </ligand>
</feature>
<dbReference type="Gene3D" id="3.40.1180.10">
    <property type="entry name" value="Decaprenyl diphosphate synthase-like"/>
    <property type="match status" value="1"/>
</dbReference>
<feature type="active site" description="Proton acceptor" evidence="2">
    <location>
        <position position="64"/>
    </location>
</feature>